<dbReference type="RefSeq" id="WP_144048146.1">
    <property type="nucleotide sequence ID" value="NZ_CP041614.1"/>
</dbReference>
<proteinExistence type="inferred from homology"/>
<dbReference type="CDD" id="cd05254">
    <property type="entry name" value="dTDP_HR_like_SDR_e"/>
    <property type="match status" value="1"/>
</dbReference>
<reference evidence="8 9" key="1">
    <citation type="submission" date="2019-07" db="EMBL/GenBank/DDBJ databases">
        <title>Shewanella sp. YLB-06 whole genomic sequence.</title>
        <authorList>
            <person name="Yu L."/>
        </authorList>
    </citation>
    <scope>NUCLEOTIDE SEQUENCE [LARGE SCALE GENOMIC DNA]</scope>
    <source>
        <strain evidence="8 9">YLB-06</strain>
    </source>
</reference>
<dbReference type="Proteomes" id="UP000315947">
    <property type="component" value="Chromosome"/>
</dbReference>
<dbReference type="InterPro" id="IPR005913">
    <property type="entry name" value="dTDP_dehydrorham_reduct"/>
</dbReference>
<evidence type="ECO:0000256" key="3">
    <source>
        <dbReference type="ARBA" id="ARBA00012929"/>
    </source>
</evidence>
<accession>A0ABX5X3A4</accession>
<evidence type="ECO:0000256" key="4">
    <source>
        <dbReference type="ARBA" id="ARBA00017099"/>
    </source>
</evidence>
<dbReference type="InterPro" id="IPR036291">
    <property type="entry name" value="NAD(P)-bd_dom_sf"/>
</dbReference>
<evidence type="ECO:0000313" key="9">
    <source>
        <dbReference type="Proteomes" id="UP000315947"/>
    </source>
</evidence>
<dbReference type="SUPFAM" id="SSF51735">
    <property type="entry name" value="NAD(P)-binding Rossmann-fold domains"/>
    <property type="match status" value="1"/>
</dbReference>
<gene>
    <name evidence="8" type="ORF">FM037_24455</name>
</gene>
<keyword evidence="9" id="KW-1185">Reference proteome</keyword>
<evidence type="ECO:0000256" key="5">
    <source>
        <dbReference type="ARBA" id="ARBA00048200"/>
    </source>
</evidence>
<dbReference type="EC" id="1.1.1.133" evidence="3 6"/>
<organism evidence="8 9">
    <name type="scientific">Shewanella psychropiezotolerans</name>
    <dbReference type="NCBI Taxonomy" id="2593655"/>
    <lineage>
        <taxon>Bacteria</taxon>
        <taxon>Pseudomonadati</taxon>
        <taxon>Pseudomonadota</taxon>
        <taxon>Gammaproteobacteria</taxon>
        <taxon>Alteromonadales</taxon>
        <taxon>Shewanellaceae</taxon>
        <taxon>Shewanella</taxon>
    </lineage>
</organism>
<evidence type="ECO:0000256" key="6">
    <source>
        <dbReference type="RuleBase" id="RU364082"/>
    </source>
</evidence>
<comment type="cofactor">
    <cofactor evidence="6">
        <name>Mg(2+)</name>
        <dbReference type="ChEBI" id="CHEBI:18420"/>
    </cofactor>
    <text evidence="6">Binds 1 Mg(2+) ion per monomer.</text>
</comment>
<feature type="domain" description="RmlD-like substrate binding" evidence="7">
    <location>
        <begin position="3"/>
        <end position="293"/>
    </location>
</feature>
<keyword evidence="6" id="KW-0521">NADP</keyword>
<sequence length="306" mass="33313">MAKIMITGATGLLGRAVKAQIESSQVHQVIATGFSRVQAGIYKLDLTQSERVDEFIGHHQPDVIVHCAAERRPDVSEQDPEAALALNLGATKALAESARKHGTWVIYISTDYVFDGTAPNYAESDKPNPVNFYGESKWLGEQALLETSKGFAVLRLPILYGQVEKVSESAILILLNQLMDKQTQEVDHWAVRSPTSTQDIALAIEKMIELNISKFDLSGIYHFSGKETMSKYQMLLAIGEVLGLDVNHLVPVSEPADSAKRPKDCSLNCDRLALLGISSQVDFKSGVFDALKASTAALSAIGLNLD</sequence>
<name>A0ABX5X3A4_9GAMM</name>
<dbReference type="Pfam" id="PF04321">
    <property type="entry name" value="RmlD_sub_bind"/>
    <property type="match status" value="1"/>
</dbReference>
<dbReference type="InterPro" id="IPR029903">
    <property type="entry name" value="RmlD-like-bd"/>
</dbReference>
<comment type="function">
    <text evidence="6">Catalyzes the reduction of dTDP-6-deoxy-L-lyxo-4-hexulose to yield dTDP-L-rhamnose.</text>
</comment>
<dbReference type="PANTHER" id="PTHR10491:SF4">
    <property type="entry name" value="METHIONINE ADENOSYLTRANSFERASE 2 SUBUNIT BETA"/>
    <property type="match status" value="1"/>
</dbReference>
<evidence type="ECO:0000256" key="2">
    <source>
        <dbReference type="ARBA" id="ARBA00010944"/>
    </source>
</evidence>
<comment type="catalytic activity">
    <reaction evidence="5 6">
        <text>dTDP-beta-L-rhamnose + NADP(+) = dTDP-4-dehydro-beta-L-rhamnose + NADPH + H(+)</text>
        <dbReference type="Rhea" id="RHEA:21796"/>
        <dbReference type="ChEBI" id="CHEBI:15378"/>
        <dbReference type="ChEBI" id="CHEBI:57510"/>
        <dbReference type="ChEBI" id="CHEBI:57783"/>
        <dbReference type="ChEBI" id="CHEBI:58349"/>
        <dbReference type="ChEBI" id="CHEBI:62830"/>
        <dbReference type="EC" id="1.1.1.133"/>
    </reaction>
</comment>
<comment type="similarity">
    <text evidence="2 6">Belongs to the dTDP-4-dehydrorhamnose reductase family.</text>
</comment>
<keyword evidence="6" id="KW-0560">Oxidoreductase</keyword>
<evidence type="ECO:0000259" key="7">
    <source>
        <dbReference type="Pfam" id="PF04321"/>
    </source>
</evidence>
<protein>
    <recommendedName>
        <fullName evidence="4 6">dTDP-4-dehydrorhamnose reductase</fullName>
        <ecNumber evidence="3 6">1.1.1.133</ecNumber>
    </recommendedName>
</protein>
<dbReference type="EMBL" id="CP041614">
    <property type="protein sequence ID" value="QDO85834.1"/>
    <property type="molecule type" value="Genomic_DNA"/>
</dbReference>
<dbReference type="PANTHER" id="PTHR10491">
    <property type="entry name" value="DTDP-4-DEHYDRORHAMNOSE REDUCTASE"/>
    <property type="match status" value="1"/>
</dbReference>
<evidence type="ECO:0000313" key="8">
    <source>
        <dbReference type="EMBL" id="QDO85834.1"/>
    </source>
</evidence>
<evidence type="ECO:0000256" key="1">
    <source>
        <dbReference type="ARBA" id="ARBA00004781"/>
    </source>
</evidence>
<comment type="pathway">
    <text evidence="1 6">Carbohydrate biosynthesis; dTDP-L-rhamnose biosynthesis.</text>
</comment>
<dbReference type="Gene3D" id="3.40.50.720">
    <property type="entry name" value="NAD(P)-binding Rossmann-like Domain"/>
    <property type="match status" value="1"/>
</dbReference>